<comment type="caution">
    <text evidence="14">The sequence shown here is derived from an EMBL/GenBank/DDBJ whole genome shotgun (WGS) entry which is preliminary data.</text>
</comment>
<comment type="similarity">
    <text evidence="2 13">Belongs to the phosphoenolpyruvate carboxykinase (ATP) family.</text>
</comment>
<dbReference type="CDD" id="cd00484">
    <property type="entry name" value="PEPCK_ATP"/>
    <property type="match status" value="1"/>
</dbReference>
<dbReference type="NCBIfam" id="TIGR00224">
    <property type="entry name" value="pckA"/>
    <property type="match status" value="1"/>
</dbReference>
<feature type="binding site" evidence="13">
    <location>
        <position position="314"/>
    </location>
    <ligand>
        <name>substrate</name>
    </ligand>
</feature>
<reference evidence="15 17" key="2">
    <citation type="submission" date="2018-05" db="EMBL/GenBank/DDBJ databases">
        <authorList>
            <consortium name="NARMS: The National Antimicrobial Resistance Monitoring System"/>
        </authorList>
    </citation>
    <scope>NUCLEOTIDE SEQUENCE [LARGE SCALE GENOMIC DNA]</scope>
    <source>
        <strain evidence="15 17">CVM N62988</strain>
    </source>
</reference>
<dbReference type="Proteomes" id="UP000865592">
    <property type="component" value="Unassembled WGS sequence"/>
</dbReference>
<dbReference type="SMR" id="A0A1E7PE54"/>
<evidence type="ECO:0000256" key="3">
    <source>
        <dbReference type="ARBA" id="ARBA00012363"/>
    </source>
</evidence>
<evidence type="ECO:0000256" key="11">
    <source>
        <dbReference type="ARBA" id="ARBA00023239"/>
    </source>
</evidence>
<feature type="binding site" evidence="13">
    <location>
        <begin position="229"/>
        <end position="237"/>
    </location>
    <ligand>
        <name>ATP</name>
        <dbReference type="ChEBI" id="CHEBI:30616"/>
    </ligand>
</feature>
<feature type="binding site" evidence="13">
    <location>
        <position position="213"/>
    </location>
    <ligand>
        <name>ATP</name>
        <dbReference type="ChEBI" id="CHEBI:30616"/>
    </ligand>
</feature>
<dbReference type="FunFam" id="2.170.8.10:FF:000001">
    <property type="entry name" value="Phosphoenolpyruvate carboxykinase (ATP)"/>
    <property type="match status" value="1"/>
</dbReference>
<comment type="cofactor">
    <cofactor evidence="13">
        <name>Mn(2+)</name>
        <dbReference type="ChEBI" id="CHEBI:29035"/>
    </cofactor>
    <text evidence="13">Binds 1 Mn(2+) ion per subunit.</text>
</comment>
<dbReference type="OMA" id="MRYAGEM"/>
<dbReference type="PROSITE" id="PS00532">
    <property type="entry name" value="PEPCK_ATP"/>
    <property type="match status" value="1"/>
</dbReference>
<keyword evidence="9 13" id="KW-0067">ATP-binding</keyword>
<dbReference type="SUPFAM" id="SSF53795">
    <property type="entry name" value="PEP carboxykinase-like"/>
    <property type="match status" value="1"/>
</dbReference>
<evidence type="ECO:0000313" key="14">
    <source>
        <dbReference type="EMBL" id="EAK3958713.1"/>
    </source>
</evidence>
<evidence type="ECO:0000256" key="9">
    <source>
        <dbReference type="ARBA" id="ARBA00022840"/>
    </source>
</evidence>
<evidence type="ECO:0000313" key="15">
    <source>
        <dbReference type="EMBL" id="EAK6413122.1"/>
    </source>
</evidence>
<evidence type="ECO:0000256" key="12">
    <source>
        <dbReference type="ARBA" id="ARBA00047371"/>
    </source>
</evidence>
<feature type="binding site" evidence="13">
    <location>
        <position position="52"/>
    </location>
    <ligand>
        <name>substrate</name>
    </ligand>
</feature>
<feature type="binding site" evidence="13">
    <location>
        <position position="188"/>
    </location>
    <ligand>
        <name>substrate</name>
    </ligand>
</feature>
<feature type="binding site" evidence="13">
    <location>
        <position position="278"/>
    </location>
    <ligand>
        <name>ATP</name>
        <dbReference type="ChEBI" id="CHEBI:30616"/>
    </ligand>
</feature>
<dbReference type="PANTHER" id="PTHR30031:SF0">
    <property type="entry name" value="PHOSPHOENOLPYRUVATE CARBOXYKINASE (ATP)"/>
    <property type="match status" value="1"/>
</dbReference>
<evidence type="ECO:0000256" key="8">
    <source>
        <dbReference type="ARBA" id="ARBA00022793"/>
    </source>
</evidence>
<dbReference type="PANTHER" id="PTHR30031">
    <property type="entry name" value="PHOSPHOENOLPYRUVATE CARBOXYKINASE ATP"/>
    <property type="match status" value="1"/>
</dbReference>
<feature type="binding site" evidence="13">
    <location>
        <position position="314"/>
    </location>
    <ligand>
        <name>ATP</name>
        <dbReference type="ChEBI" id="CHEBI:30616"/>
    </ligand>
</feature>
<dbReference type="InterPro" id="IPR001272">
    <property type="entry name" value="PEP_carboxykinase_ATP"/>
</dbReference>
<dbReference type="GO" id="GO:0005524">
    <property type="term" value="F:ATP binding"/>
    <property type="evidence" value="ECO:0007669"/>
    <property type="project" value="UniProtKB-UniRule"/>
</dbReference>
<dbReference type="FunFam" id="3.40.449.10:FF:000001">
    <property type="entry name" value="Phosphoenolpyruvate carboxykinase (ATP)"/>
    <property type="match status" value="1"/>
</dbReference>
<dbReference type="GO" id="GO:0005829">
    <property type="term" value="C:cytosol"/>
    <property type="evidence" value="ECO:0007669"/>
    <property type="project" value="TreeGrafter"/>
</dbReference>
<evidence type="ECO:0000313" key="17">
    <source>
        <dbReference type="Proteomes" id="UP000392616"/>
    </source>
</evidence>
<dbReference type="InterPro" id="IPR015994">
    <property type="entry name" value="PEPCK_ATP_CS"/>
</dbReference>
<protein>
    <recommendedName>
        <fullName evidence="3 13">Phosphoenolpyruvate carboxykinase (ATP)</fullName>
        <shortName evidence="13">PCK</shortName>
        <shortName evidence="13">PEP carboxykinase</shortName>
        <shortName evidence="13">PEPCK</shortName>
        <ecNumber evidence="3 13">4.1.1.49</ecNumber>
    </recommendedName>
</protein>
<evidence type="ECO:0000313" key="18">
    <source>
        <dbReference type="Proteomes" id="UP000410873"/>
    </source>
</evidence>
<comment type="function">
    <text evidence="13">Involved in the gluconeogenesis. Catalyzes the conversion of oxaloacetate (OAA) to phosphoenolpyruvate (PEP) through direct phosphoryl transfer between the nucleoside triphosphate and OAA.</text>
</comment>
<keyword evidence="8 13" id="KW-0210">Decarboxylase</keyword>
<evidence type="ECO:0000256" key="1">
    <source>
        <dbReference type="ARBA" id="ARBA00004742"/>
    </source>
</evidence>
<proteinExistence type="inferred from homology"/>
<dbReference type="RefSeq" id="WP_002853265.1">
    <property type="nucleotide sequence ID" value="NZ_AACERE020000006.1"/>
</dbReference>
<evidence type="ECO:0000313" key="19">
    <source>
        <dbReference type="Proteomes" id="UP000865592"/>
    </source>
</evidence>
<evidence type="ECO:0000256" key="13">
    <source>
        <dbReference type="HAMAP-Rule" id="MF_00453"/>
    </source>
</evidence>
<dbReference type="EC" id="4.1.1.49" evidence="3 13"/>
<evidence type="ECO:0000313" key="16">
    <source>
        <dbReference type="EMBL" id="OEY01006.1"/>
    </source>
</evidence>
<keyword evidence="5 13" id="KW-0963">Cytoplasm</keyword>
<dbReference type="GO" id="GO:0046872">
    <property type="term" value="F:metal ion binding"/>
    <property type="evidence" value="ECO:0007669"/>
    <property type="project" value="UniProtKB-KW"/>
</dbReference>
<evidence type="ECO:0000256" key="10">
    <source>
        <dbReference type="ARBA" id="ARBA00023211"/>
    </source>
</evidence>
<comment type="pathway">
    <text evidence="1 13">Carbohydrate biosynthesis; gluconeogenesis.</text>
</comment>
<dbReference type="NCBIfam" id="NF006821">
    <property type="entry name" value="PRK09344.1-3"/>
    <property type="match status" value="1"/>
</dbReference>
<keyword evidence="10 13" id="KW-0464">Manganese</keyword>
<keyword evidence="4 13" id="KW-0312">Gluconeogenesis</keyword>
<dbReference type="Gene3D" id="3.40.449.10">
    <property type="entry name" value="Phosphoenolpyruvate Carboxykinase, domain 1"/>
    <property type="match status" value="1"/>
</dbReference>
<dbReference type="UniPathway" id="UPA00138"/>
<dbReference type="InterPro" id="IPR008210">
    <property type="entry name" value="PEP_carboxykinase_N"/>
</dbReference>
<dbReference type="Proteomes" id="UP000392616">
    <property type="component" value="Unassembled WGS sequence"/>
</dbReference>
<dbReference type="GO" id="GO:0004612">
    <property type="term" value="F:phosphoenolpyruvate carboxykinase (ATP) activity"/>
    <property type="evidence" value="ECO:0007669"/>
    <property type="project" value="UniProtKB-UniRule"/>
</dbReference>
<dbReference type="GO" id="GO:0016301">
    <property type="term" value="F:kinase activity"/>
    <property type="evidence" value="ECO:0007669"/>
    <property type="project" value="UniProtKB-KW"/>
</dbReference>
<comment type="caution">
    <text evidence="13">Lacks conserved residue(s) required for the propagation of feature annotation.</text>
</comment>
<dbReference type="EMBL" id="MKBD01000029">
    <property type="protein sequence ID" value="OEY01006.1"/>
    <property type="molecule type" value="Genomic_DNA"/>
</dbReference>
<keyword evidence="14" id="KW-0418">Kinase</keyword>
<reference evidence="14 18" key="3">
    <citation type="submission" date="2018-05" db="EMBL/GenBank/DDBJ databases">
        <authorList>
            <consortium name="PulseNet: The National Subtyping Network for Foodborne Disease Surveillance"/>
            <person name="Tarr C.L."/>
            <person name="Trees E."/>
            <person name="Katz L.S."/>
            <person name="Carleton-Romer H.A."/>
            <person name="Stroika S."/>
            <person name="Kucerova Z."/>
            <person name="Roache K.F."/>
            <person name="Sabol A.L."/>
            <person name="Besser J."/>
            <person name="Gerner-Smidt P."/>
        </authorList>
    </citation>
    <scope>NUCLEOTIDE SEQUENCE [LARGE SCALE GENOMIC DNA]</scope>
    <source>
        <strain evidence="14 18">PNUSAC003589</strain>
    </source>
</reference>
<feature type="binding site" evidence="13">
    <location>
        <position position="194"/>
    </location>
    <ligand>
        <name>ATP</name>
        <dbReference type="ChEBI" id="CHEBI:30616"/>
    </ligand>
</feature>
<feature type="binding site" evidence="13">
    <location>
        <position position="250"/>
    </location>
    <ligand>
        <name>Mn(2+)</name>
        <dbReference type="ChEBI" id="CHEBI:29035"/>
    </ligand>
</feature>
<gene>
    <name evidence="13 14" type="primary">pckA</name>
    <name evidence="16" type="ORF">A0K99_09205</name>
    <name evidence="15" type="ORF">B7A03_03670</name>
    <name evidence="14" type="ORF">C1418_02505</name>
</gene>
<keyword evidence="14" id="KW-0808">Transferase</keyword>
<keyword evidence="7 13" id="KW-0547">Nucleotide-binding</keyword>
<feature type="binding site" evidence="13">
    <location>
        <position position="439"/>
    </location>
    <ligand>
        <name>ATP</name>
        <dbReference type="ChEBI" id="CHEBI:30616"/>
    </ligand>
</feature>
<dbReference type="EMBL" id="AACHYE010000005">
    <property type="protein sequence ID" value="EAK6413122.1"/>
    <property type="molecule type" value="Genomic_DNA"/>
</dbReference>
<dbReference type="NCBIfam" id="NF006820">
    <property type="entry name" value="PRK09344.1-2"/>
    <property type="match status" value="1"/>
</dbReference>
<name>A0A1E7PE54_CAMJU</name>
<dbReference type="AlphaFoldDB" id="A0A1E7PE54"/>
<feature type="binding site" evidence="13">
    <location>
        <position position="213"/>
    </location>
    <ligand>
        <name>Mn(2+)</name>
        <dbReference type="ChEBI" id="CHEBI:29035"/>
    </ligand>
</feature>
<keyword evidence="11 13" id="KW-0456">Lyase</keyword>
<evidence type="ECO:0000256" key="4">
    <source>
        <dbReference type="ARBA" id="ARBA00022432"/>
    </source>
</evidence>
<feature type="binding site" evidence="13">
    <location>
        <position position="194"/>
    </location>
    <ligand>
        <name>Mn(2+)</name>
        <dbReference type="ChEBI" id="CHEBI:29035"/>
    </ligand>
</feature>
<reference evidence="16 19" key="1">
    <citation type="submission" date="2016-09" db="EMBL/GenBank/DDBJ databases">
        <title>Campylobacter genomics.</title>
        <authorList>
            <person name="Weis A.M."/>
            <person name="Weimer B.C."/>
            <person name="Gilpin B."/>
            <person name="Huang B.C."/>
            <person name="Kong N."/>
        </authorList>
    </citation>
    <scope>NUCLEOTIDE SEQUENCE [LARGE SCALE GENOMIC DNA]</scope>
    <source>
        <strain evidence="16 19">BCW_4735</strain>
    </source>
</reference>
<dbReference type="Gene3D" id="3.90.228.20">
    <property type="match status" value="1"/>
</dbReference>
<dbReference type="SUPFAM" id="SSF68923">
    <property type="entry name" value="PEP carboxykinase N-terminal domain"/>
    <property type="match status" value="1"/>
</dbReference>
<dbReference type="InterPro" id="IPR013035">
    <property type="entry name" value="PEP_carboxykinase_C"/>
</dbReference>
<evidence type="ECO:0000256" key="5">
    <source>
        <dbReference type="ARBA" id="ARBA00022490"/>
    </source>
</evidence>
<sequence length="524" mass="59054">MKKFDKLGLDNIKEIFHNLSYDELNAHEKANNEGLSTDNDTFCVDTGIFTGRSPKDKYFVKQDPSSKYIAWGKVNQPITKELFDKLLTKAKQELSGKKIYVQDVFCGASLQSRKAVRFVTEIAWQAHFVKNMFIRPSQEELENFKADFIVYNACKCINEDYKQDGLNSEVFVIFNVEENIAVIGGTWYGGEMKKGIFSMMNYWLPLENKLSMHCSANVGEKDDVALFFGLSGTGKTTLSTDPKRRLIGDDEHGWDDEGVFNFEGGCYAKTINLDPEHEPEIYGAIKRNALLENVVLRADKSVDYADASKTENTRVSYPIEHIENHEPSLKAGHPKNIIFLSADAFGILPPVSKLSKEQAMYYFLSGYTAKVAGTERGITEPQATFSACFGEPFMPLHPTVYARLLGEKIEKHEVNVYLVNTGWSGGSYGVGKRMSIKATRACINAILDGSITKCEFENFEVFDLAIPKALEGVESVLLNPINTWLDKNAYIATRDKLAHMFIQNFKRYEDVKEGIEFSKFGPKI</sequence>
<dbReference type="HAMAP" id="MF_00453">
    <property type="entry name" value="PEPCK_ATP"/>
    <property type="match status" value="1"/>
</dbReference>
<dbReference type="PIRSF" id="PIRSF006294">
    <property type="entry name" value="PEP_crbxkin"/>
    <property type="match status" value="1"/>
</dbReference>
<evidence type="ECO:0000256" key="2">
    <source>
        <dbReference type="ARBA" id="ARBA00006052"/>
    </source>
</evidence>
<dbReference type="Pfam" id="PF01293">
    <property type="entry name" value="PEPCK_ATP"/>
    <property type="match status" value="1"/>
</dbReference>
<dbReference type="GO" id="GO:0006094">
    <property type="term" value="P:gluconeogenesis"/>
    <property type="evidence" value="ECO:0007669"/>
    <property type="project" value="UniProtKB-UniRule"/>
</dbReference>
<dbReference type="Proteomes" id="UP000410873">
    <property type="component" value="Unassembled WGS sequence"/>
</dbReference>
<keyword evidence="14" id="KW-0670">Pyruvate</keyword>
<comment type="catalytic activity">
    <reaction evidence="12 13">
        <text>oxaloacetate + ATP = phosphoenolpyruvate + ADP + CO2</text>
        <dbReference type="Rhea" id="RHEA:18617"/>
        <dbReference type="ChEBI" id="CHEBI:16452"/>
        <dbReference type="ChEBI" id="CHEBI:16526"/>
        <dbReference type="ChEBI" id="CHEBI:30616"/>
        <dbReference type="ChEBI" id="CHEBI:58702"/>
        <dbReference type="ChEBI" id="CHEBI:456216"/>
        <dbReference type="EC" id="4.1.1.49"/>
    </reaction>
</comment>
<evidence type="ECO:0000256" key="6">
    <source>
        <dbReference type="ARBA" id="ARBA00022723"/>
    </source>
</evidence>
<keyword evidence="6 13" id="KW-0479">Metal-binding</keyword>
<dbReference type="EMBL" id="AACFWJ010000001">
    <property type="protein sequence ID" value="EAK3958713.1"/>
    <property type="molecule type" value="Genomic_DNA"/>
</dbReference>
<evidence type="ECO:0000256" key="7">
    <source>
        <dbReference type="ARBA" id="ARBA00022741"/>
    </source>
</evidence>
<accession>A0A1E7PE54</accession>
<dbReference type="NCBIfam" id="NF006819">
    <property type="entry name" value="PRK09344.1-1"/>
    <property type="match status" value="1"/>
</dbReference>
<dbReference type="Gene3D" id="2.170.8.10">
    <property type="entry name" value="Phosphoenolpyruvate Carboxykinase, domain 2"/>
    <property type="match status" value="1"/>
</dbReference>
<organism evidence="14 18">
    <name type="scientific">Campylobacter jejuni</name>
    <dbReference type="NCBI Taxonomy" id="197"/>
    <lineage>
        <taxon>Bacteria</taxon>
        <taxon>Pseudomonadati</taxon>
        <taxon>Campylobacterota</taxon>
        <taxon>Epsilonproteobacteria</taxon>
        <taxon>Campylobacterales</taxon>
        <taxon>Campylobacteraceae</taxon>
        <taxon>Campylobacter</taxon>
    </lineage>
</organism>
<feature type="binding site" evidence="13">
    <location>
        <position position="194"/>
    </location>
    <ligand>
        <name>substrate</name>
    </ligand>
</feature>
<comment type="subcellular location">
    <subcellularLocation>
        <location evidence="13">Cytoplasm</location>
    </subcellularLocation>
</comment>